<evidence type="ECO:0000256" key="3">
    <source>
        <dbReference type="ARBA" id="ARBA00048615"/>
    </source>
</evidence>
<dbReference type="EC" id="1.1.1.58" evidence="6"/>
<evidence type="ECO:0000256" key="2">
    <source>
        <dbReference type="ARBA" id="ARBA00023027"/>
    </source>
</evidence>
<dbReference type="InterPro" id="IPR036291">
    <property type="entry name" value="NAD(P)-bd_dom_sf"/>
</dbReference>
<dbReference type="SUPFAM" id="SSF51735">
    <property type="entry name" value="NAD(P)-binding Rossmann-fold domains"/>
    <property type="match status" value="1"/>
</dbReference>
<dbReference type="GO" id="GO:0019592">
    <property type="term" value="P:mannitol catabolic process"/>
    <property type="evidence" value="ECO:0007669"/>
    <property type="project" value="TreeGrafter"/>
</dbReference>
<dbReference type="PATRIC" id="fig|1886670.3.peg.3169"/>
<dbReference type="RefSeq" id="WP_069328518.1">
    <property type="nucleotide sequence ID" value="NZ_MDER01000053.1"/>
</dbReference>
<sequence length="490" mass="55575">MPALNRTTYPASTYTEKVLQFGEGNFLRAFTDWQIHQMNQKANFDAGVVIVQPLATGMAERLNEQDGLYTVYLEGIQEGQPSRTHEVIECVTRGINPYEHYEQYEALAYQPELRWIISNTTEAGIAFNSTDQLADRPQQSYPGKLTSLLYRRFRHFHGEESKGFIILPCELIDHNGDELKRIVLQYAELWNLEPEFGAWVHQANTFCSTLVDRIVPGYPKQRMPEITAELGYEDQFVVVGEPFHLLVIEGPAWIEQELPFAQAQLHIKVVSDMAPYRTRKVRILNGAHTAMTPIAYLYGLNTVAEAVEHPITGAFVQSLIQDEIIPTLDLPADELEQFAAAVMERFRNPYVEHFLMSISLNSISKFKTRDLPTLTSYIEQQHQLPAKLVFSLAALIAFYKGDRSGERILLNDDEAVLQQLAELWKNCDNSQSSLYQLVTAVLGEVSFWGMNLNSYAGLTEQVTTNLYHIQHQGMVVALQELMAPSVTPTV</sequence>
<dbReference type="SUPFAM" id="SSF48179">
    <property type="entry name" value="6-phosphogluconate dehydrogenase C-terminal domain-like"/>
    <property type="match status" value="1"/>
</dbReference>
<dbReference type="Proteomes" id="UP000094578">
    <property type="component" value="Unassembled WGS sequence"/>
</dbReference>
<dbReference type="InterPro" id="IPR013118">
    <property type="entry name" value="Mannitol_DH_C"/>
</dbReference>
<dbReference type="GO" id="GO:0008926">
    <property type="term" value="F:mannitol-1-phosphate 5-dehydrogenase activity"/>
    <property type="evidence" value="ECO:0007669"/>
    <property type="project" value="UniProtKB-EC"/>
</dbReference>
<dbReference type="InterPro" id="IPR008927">
    <property type="entry name" value="6-PGluconate_DH-like_C_sf"/>
</dbReference>
<dbReference type="Pfam" id="PF01232">
    <property type="entry name" value="Mannitol_dh"/>
    <property type="match status" value="1"/>
</dbReference>
<dbReference type="NCBIfam" id="NF002969">
    <property type="entry name" value="PRK03643.1"/>
    <property type="match status" value="1"/>
</dbReference>
<dbReference type="PANTHER" id="PTHR30524:SF0">
    <property type="entry name" value="ALTRONATE OXIDOREDUCTASE-RELATED"/>
    <property type="match status" value="1"/>
</dbReference>
<name>A0A1E3L2T8_9BACL</name>
<reference evidence="6 7" key="1">
    <citation type="submission" date="2016-08" db="EMBL/GenBank/DDBJ databases">
        <title>Genome sequencing of Paenibacillus sp. TI45-13ar, isolated from Korean traditional nuruk.</title>
        <authorList>
            <person name="Kim S.-J."/>
        </authorList>
    </citation>
    <scope>NUCLEOTIDE SEQUENCE [LARGE SCALE GENOMIC DNA]</scope>
    <source>
        <strain evidence="6 7">TI45-13ar</strain>
    </source>
</reference>
<dbReference type="InterPro" id="IPR013131">
    <property type="entry name" value="Mannitol_DH_N"/>
</dbReference>
<evidence type="ECO:0000256" key="1">
    <source>
        <dbReference type="ARBA" id="ARBA00023002"/>
    </source>
</evidence>
<dbReference type="Pfam" id="PF08125">
    <property type="entry name" value="Mannitol_dh_C"/>
    <property type="match status" value="1"/>
</dbReference>
<organism evidence="6 7">
    <name type="scientific">Paenibacillus nuruki</name>
    <dbReference type="NCBI Taxonomy" id="1886670"/>
    <lineage>
        <taxon>Bacteria</taxon>
        <taxon>Bacillati</taxon>
        <taxon>Bacillota</taxon>
        <taxon>Bacilli</taxon>
        <taxon>Bacillales</taxon>
        <taxon>Paenibacillaceae</taxon>
        <taxon>Paenibacillus</taxon>
    </lineage>
</organism>
<evidence type="ECO:0000313" key="6">
    <source>
        <dbReference type="EMBL" id="ODP27485.1"/>
    </source>
</evidence>
<dbReference type="GO" id="GO:0019698">
    <property type="term" value="P:D-galacturonate catabolic process"/>
    <property type="evidence" value="ECO:0007669"/>
    <property type="project" value="TreeGrafter"/>
</dbReference>
<accession>A0A1E3L2T8</accession>
<feature type="domain" description="Mannitol dehydrogenase N-terminal" evidence="4">
    <location>
        <begin position="17"/>
        <end position="257"/>
    </location>
</feature>
<dbReference type="InterPro" id="IPR013328">
    <property type="entry name" value="6PGD_dom2"/>
</dbReference>
<dbReference type="PRINTS" id="PR00084">
    <property type="entry name" value="MTLDHDRGNASE"/>
</dbReference>
<protein>
    <submittedName>
        <fullName evidence="6">Tagaturonate reductase</fullName>
        <ecNumber evidence="6">1.1.1.58</ecNumber>
    </submittedName>
</protein>
<dbReference type="STRING" id="1886670.PTI45_03120"/>
<evidence type="ECO:0000313" key="7">
    <source>
        <dbReference type="Proteomes" id="UP000094578"/>
    </source>
</evidence>
<feature type="domain" description="Mannitol dehydrogenase C-terminal" evidence="5">
    <location>
        <begin position="272"/>
        <end position="469"/>
    </location>
</feature>
<dbReference type="AlphaFoldDB" id="A0A1E3L2T8"/>
<dbReference type="GO" id="GO:0005829">
    <property type="term" value="C:cytosol"/>
    <property type="evidence" value="ECO:0007669"/>
    <property type="project" value="TreeGrafter"/>
</dbReference>
<proteinExistence type="predicted"/>
<comment type="caution">
    <text evidence="6">The sequence shown here is derived from an EMBL/GenBank/DDBJ whole genome shotgun (WGS) entry which is preliminary data.</text>
</comment>
<dbReference type="GO" id="GO:0009026">
    <property type="term" value="F:tagaturonate reductase activity"/>
    <property type="evidence" value="ECO:0007669"/>
    <property type="project" value="UniProtKB-EC"/>
</dbReference>
<comment type="catalytic activity">
    <reaction evidence="3">
        <text>D-mannitol 1-phosphate + NAD(+) = beta-D-fructose 6-phosphate + NADH + H(+)</text>
        <dbReference type="Rhea" id="RHEA:19661"/>
        <dbReference type="ChEBI" id="CHEBI:15378"/>
        <dbReference type="ChEBI" id="CHEBI:57540"/>
        <dbReference type="ChEBI" id="CHEBI:57634"/>
        <dbReference type="ChEBI" id="CHEBI:57945"/>
        <dbReference type="ChEBI" id="CHEBI:61381"/>
        <dbReference type="EC" id="1.1.1.17"/>
    </reaction>
</comment>
<gene>
    <name evidence="6" type="ORF">PTI45_03120</name>
</gene>
<evidence type="ECO:0000259" key="4">
    <source>
        <dbReference type="Pfam" id="PF01232"/>
    </source>
</evidence>
<dbReference type="InterPro" id="IPR000669">
    <property type="entry name" value="Mannitol_DH"/>
</dbReference>
<keyword evidence="2" id="KW-0520">NAD</keyword>
<keyword evidence="7" id="KW-1185">Reference proteome</keyword>
<keyword evidence="1 6" id="KW-0560">Oxidoreductase</keyword>
<evidence type="ECO:0000259" key="5">
    <source>
        <dbReference type="Pfam" id="PF08125"/>
    </source>
</evidence>
<dbReference type="Gene3D" id="1.10.1040.10">
    <property type="entry name" value="N-(1-d-carboxylethyl)-l-norvaline Dehydrogenase, domain 2"/>
    <property type="match status" value="1"/>
</dbReference>
<dbReference type="Gene3D" id="3.40.50.720">
    <property type="entry name" value="NAD(P)-binding Rossmann-like Domain"/>
    <property type="match status" value="1"/>
</dbReference>
<dbReference type="PANTHER" id="PTHR30524">
    <property type="entry name" value="MANNITOL-1-PHOSPHATE 5-DEHYDROGENASE"/>
    <property type="match status" value="1"/>
</dbReference>
<dbReference type="EMBL" id="MDER01000053">
    <property type="protein sequence ID" value="ODP27485.1"/>
    <property type="molecule type" value="Genomic_DNA"/>
</dbReference>